<keyword evidence="10 16" id="KW-0492">Microsome</keyword>
<evidence type="ECO:0000256" key="10">
    <source>
        <dbReference type="ARBA" id="ARBA00022848"/>
    </source>
</evidence>
<keyword evidence="11" id="KW-0408">Iron</keyword>
<dbReference type="EMBL" id="SEKV01000407">
    <property type="protein sequence ID" value="TFY57724.1"/>
    <property type="molecule type" value="Genomic_DNA"/>
</dbReference>
<dbReference type="InterPro" id="IPR036865">
    <property type="entry name" value="CRAL-TRIO_dom_sf"/>
</dbReference>
<evidence type="ECO:0000256" key="11">
    <source>
        <dbReference type="ARBA" id="ARBA00023004"/>
    </source>
</evidence>
<feature type="domain" description="CRAL-TRIO" evidence="18">
    <location>
        <begin position="155"/>
        <end position="330"/>
    </location>
</feature>
<comment type="similarity">
    <text evidence="3 16">Belongs to the SFH5 family.</text>
</comment>
<organism evidence="19 20">
    <name type="scientific">Rhodofomes roseus</name>
    <dbReference type="NCBI Taxonomy" id="34475"/>
    <lineage>
        <taxon>Eukaryota</taxon>
        <taxon>Fungi</taxon>
        <taxon>Dikarya</taxon>
        <taxon>Basidiomycota</taxon>
        <taxon>Agaricomycotina</taxon>
        <taxon>Agaricomycetes</taxon>
        <taxon>Polyporales</taxon>
        <taxon>Rhodofomes</taxon>
    </lineage>
</organism>
<proteinExistence type="inferred from homology"/>
<evidence type="ECO:0000256" key="5">
    <source>
        <dbReference type="ARBA" id="ARBA00022448"/>
    </source>
</evidence>
<dbReference type="Gene3D" id="3.40.525.10">
    <property type="entry name" value="CRAL-TRIO lipid binding domain"/>
    <property type="match status" value="1"/>
</dbReference>
<evidence type="ECO:0000256" key="17">
    <source>
        <dbReference type="SAM" id="MobiDB-lite"/>
    </source>
</evidence>
<dbReference type="InterPro" id="IPR042938">
    <property type="entry name" value="Sfh5"/>
</dbReference>
<gene>
    <name evidence="19" type="ORF">EVJ58_g6852</name>
</gene>
<comment type="caution">
    <text evidence="19">The sequence shown here is derived from an EMBL/GenBank/DDBJ whole genome shotgun (WGS) entry which is preliminary data.</text>
</comment>
<dbReference type="GO" id="GO:0005886">
    <property type="term" value="C:plasma membrane"/>
    <property type="evidence" value="ECO:0007669"/>
    <property type="project" value="TreeGrafter"/>
</dbReference>
<name>A0A4Y9Y5F3_9APHY</name>
<dbReference type="PROSITE" id="PS50191">
    <property type="entry name" value="CRAL_TRIO"/>
    <property type="match status" value="1"/>
</dbReference>
<evidence type="ECO:0000256" key="8">
    <source>
        <dbReference type="ARBA" id="ARBA00022723"/>
    </source>
</evidence>
<feature type="compositionally biased region" description="Basic residues" evidence="17">
    <location>
        <begin position="15"/>
        <end position="27"/>
    </location>
</feature>
<dbReference type="AlphaFoldDB" id="A0A4Y9Y5F3"/>
<evidence type="ECO:0000256" key="2">
    <source>
        <dbReference type="ARBA" id="ARBA00004406"/>
    </source>
</evidence>
<evidence type="ECO:0000256" key="16">
    <source>
        <dbReference type="RuleBase" id="RU367059"/>
    </source>
</evidence>
<dbReference type="InterPro" id="IPR011074">
    <property type="entry name" value="CRAL/TRIO_N_dom"/>
</dbReference>
<accession>A0A4Y9Y5F3</accession>
<evidence type="ECO:0000256" key="9">
    <source>
        <dbReference type="ARBA" id="ARBA00022824"/>
    </source>
</evidence>
<dbReference type="InterPro" id="IPR036273">
    <property type="entry name" value="CRAL/TRIO_N_dom_sf"/>
</dbReference>
<evidence type="ECO:0000256" key="15">
    <source>
        <dbReference type="ARBA" id="ARBA00024180"/>
    </source>
</evidence>
<dbReference type="STRING" id="34475.A0A4Y9Y5F3"/>
<evidence type="ECO:0000256" key="4">
    <source>
        <dbReference type="ARBA" id="ARBA00018320"/>
    </source>
</evidence>
<dbReference type="GO" id="GO:0005829">
    <property type="term" value="C:cytosol"/>
    <property type="evidence" value="ECO:0007669"/>
    <property type="project" value="TreeGrafter"/>
</dbReference>
<dbReference type="Pfam" id="PF03765">
    <property type="entry name" value="CRAL_TRIO_N"/>
    <property type="match status" value="1"/>
</dbReference>
<dbReference type="GO" id="GO:0008526">
    <property type="term" value="F:phosphatidylinositol transfer activity"/>
    <property type="evidence" value="ECO:0007669"/>
    <property type="project" value="UniProtKB-UniRule"/>
</dbReference>
<dbReference type="GO" id="GO:0032541">
    <property type="term" value="C:cortical endoplasmic reticulum"/>
    <property type="evidence" value="ECO:0007669"/>
    <property type="project" value="TreeGrafter"/>
</dbReference>
<dbReference type="Pfam" id="PF00650">
    <property type="entry name" value="CRAL_TRIO"/>
    <property type="match status" value="1"/>
</dbReference>
<sequence length="330" mass="36861">MSDTTPAPRHDDARRHRACPRGRRSRSYPRDASTGPARCVLGADAGAADSQEKKGDDDAGDEPQNTLTRKFSDAEWTAVKELRAQLPEIFAEAYAAKEDKQAPVTLWGVQIDPASPKDARVSVVLIKFLRARDLKVAEARKMLTDTLKWREDFKLAEVLKEEFPEKIFGGLGKIYGKSKDGHPVVYNIYGGSDVNAVFGDVDRFLRWRVAFMEKCIEELDFENVDQMVQIHDYEGVSMMSRTPGQKAAASQASALFSSYYPELLSRKFFVNVPTVMAWVFWLFKALVPAKTMEKFSMVGTGLKVIGVELLPLVDAGELPKRYGGEALGWD</sequence>
<feature type="region of interest" description="Disordered" evidence="17">
    <location>
        <begin position="1"/>
        <end position="69"/>
    </location>
</feature>
<evidence type="ECO:0000256" key="1">
    <source>
        <dbReference type="ARBA" id="ARBA00001970"/>
    </source>
</evidence>
<comment type="catalytic activity">
    <reaction evidence="14">
        <text>a 1,2-diacyl-sn-glycero-3-phospho-(1D-myo-inositol)(in) = a 1,2-diacyl-sn-glycero-3-phospho-(1D-myo-inositol)(out)</text>
        <dbReference type="Rhea" id="RHEA:38691"/>
        <dbReference type="ChEBI" id="CHEBI:57880"/>
    </reaction>
    <physiologicalReaction direction="left-to-right" evidence="14">
        <dbReference type="Rhea" id="RHEA:38692"/>
    </physiologicalReaction>
</comment>
<keyword evidence="6 16" id="KW-0963">Cytoplasm</keyword>
<evidence type="ECO:0000256" key="14">
    <source>
        <dbReference type="ARBA" id="ARBA00024146"/>
    </source>
</evidence>
<keyword evidence="8" id="KW-0479">Metal-binding</keyword>
<dbReference type="GO" id="GO:0005789">
    <property type="term" value="C:endoplasmic reticulum membrane"/>
    <property type="evidence" value="ECO:0007669"/>
    <property type="project" value="UniProtKB-SubCell"/>
</dbReference>
<evidence type="ECO:0000259" key="18">
    <source>
        <dbReference type="PROSITE" id="PS50191"/>
    </source>
</evidence>
<dbReference type="PANTHER" id="PTHR47669">
    <property type="entry name" value="PHOSPHATIDYLINOSITOL TRANSFER PROTEIN SFH5"/>
    <property type="match status" value="1"/>
</dbReference>
<evidence type="ECO:0000256" key="12">
    <source>
        <dbReference type="ARBA" id="ARBA00023055"/>
    </source>
</evidence>
<evidence type="ECO:0000256" key="7">
    <source>
        <dbReference type="ARBA" id="ARBA00022617"/>
    </source>
</evidence>
<protein>
    <recommendedName>
        <fullName evidence="4 16">Phosphatidylinositol transfer protein SFH5</fullName>
        <shortName evidence="16">PITP SFH5</shortName>
    </recommendedName>
</protein>
<dbReference type="GO" id="GO:0043001">
    <property type="term" value="P:Golgi to plasma membrane protein transport"/>
    <property type="evidence" value="ECO:0007669"/>
    <property type="project" value="TreeGrafter"/>
</dbReference>
<dbReference type="InterPro" id="IPR001251">
    <property type="entry name" value="CRAL-TRIO_dom"/>
</dbReference>
<comment type="cofactor">
    <cofactor evidence="1">
        <name>heme b</name>
        <dbReference type="ChEBI" id="CHEBI:60344"/>
    </cofactor>
</comment>
<evidence type="ECO:0000256" key="13">
    <source>
        <dbReference type="ARBA" id="ARBA00023136"/>
    </source>
</evidence>
<dbReference type="SMART" id="SM00516">
    <property type="entry name" value="SEC14"/>
    <property type="match status" value="1"/>
</dbReference>
<dbReference type="SUPFAM" id="SSF46938">
    <property type="entry name" value="CRAL/TRIO N-terminal domain"/>
    <property type="match status" value="1"/>
</dbReference>
<dbReference type="PANTHER" id="PTHR47669:SF1">
    <property type="entry name" value="PHOSPHATIDYLINOSITOL TRANSFER PROTEIN SFH5"/>
    <property type="match status" value="1"/>
</dbReference>
<evidence type="ECO:0000256" key="3">
    <source>
        <dbReference type="ARBA" id="ARBA00006667"/>
    </source>
</evidence>
<comment type="function">
    <text evidence="15">Non-classical phosphatidylinositol (PtdIns) transfer protein (PITP), which exhibits PtdIns-binding/transfer activity in the absence of detectable PtdCho-binding/transfer activity. Regulates PtdIns(4,5)P2 homeostasis at the plasma membrane. Heme-binding protein that may play a role in organic oxidant-induced stress responses.</text>
</comment>
<dbReference type="GO" id="GO:0017157">
    <property type="term" value="P:regulation of exocytosis"/>
    <property type="evidence" value="ECO:0007669"/>
    <property type="project" value="TreeGrafter"/>
</dbReference>
<keyword evidence="5 16" id="KW-0813">Transport</keyword>
<keyword evidence="9 16" id="KW-0256">Endoplasmic reticulum</keyword>
<keyword evidence="12 16" id="KW-0445">Lipid transport</keyword>
<dbReference type="Proteomes" id="UP000298390">
    <property type="component" value="Unassembled WGS sequence"/>
</dbReference>
<dbReference type="SUPFAM" id="SSF52087">
    <property type="entry name" value="CRAL/TRIO domain"/>
    <property type="match status" value="1"/>
</dbReference>
<dbReference type="CDD" id="cd00170">
    <property type="entry name" value="SEC14"/>
    <property type="match status" value="1"/>
</dbReference>
<comment type="subcellular location">
    <subcellularLocation>
        <location evidence="16">Cytoplasm</location>
    </subcellularLocation>
    <subcellularLocation>
        <location evidence="2 16">Endoplasmic reticulum membrane</location>
        <topology evidence="2 16">Peripheral membrane protein</topology>
    </subcellularLocation>
    <subcellularLocation>
        <location evidence="16">Microsome membrane</location>
        <topology evidence="16">Peripheral membrane protein</topology>
    </subcellularLocation>
</comment>
<evidence type="ECO:0000313" key="20">
    <source>
        <dbReference type="Proteomes" id="UP000298390"/>
    </source>
</evidence>
<evidence type="ECO:0000256" key="6">
    <source>
        <dbReference type="ARBA" id="ARBA00022490"/>
    </source>
</evidence>
<reference evidence="19 20" key="1">
    <citation type="submission" date="2019-01" db="EMBL/GenBank/DDBJ databases">
        <title>Genome sequencing of the rare red list fungi Fomitopsis rosea.</title>
        <authorList>
            <person name="Buettner E."/>
            <person name="Kellner H."/>
        </authorList>
    </citation>
    <scope>NUCLEOTIDE SEQUENCE [LARGE SCALE GENOMIC DNA]</scope>
    <source>
        <strain evidence="19 20">DSM 105464</strain>
    </source>
</reference>
<keyword evidence="7" id="KW-0349">Heme</keyword>
<keyword evidence="13 16" id="KW-0472">Membrane</keyword>
<evidence type="ECO:0000313" key="19">
    <source>
        <dbReference type="EMBL" id="TFY57724.1"/>
    </source>
</evidence>
<dbReference type="GO" id="GO:0046872">
    <property type="term" value="F:metal ion binding"/>
    <property type="evidence" value="ECO:0007669"/>
    <property type="project" value="UniProtKB-KW"/>
</dbReference>